<dbReference type="Proteomes" id="UP001454036">
    <property type="component" value="Unassembled WGS sequence"/>
</dbReference>
<evidence type="ECO:0000256" key="2">
    <source>
        <dbReference type="SAM" id="MobiDB-lite"/>
    </source>
</evidence>
<name>A0AAV3QHW0_LITER</name>
<comment type="caution">
    <text evidence="3">The sequence shown here is derived from an EMBL/GenBank/DDBJ whole genome shotgun (WGS) entry which is preliminary data.</text>
</comment>
<sequence length="197" mass="22763">MTIFTRQKTVVTSPELSFHNHLNETDPIVSNSEMANQMAPSVGNDNQVHPNTSIPATQAAEQQRPMDIPGPSEQQPIPPKEPVFEPFTQEDIREEIQRRVRLAREQEIQRQVEAILERYRVVKEDQERLDEEARQVERRYRERESFPANDRPYTPTYSPLYTDSMIPEYGSARSAAYQPSVVHQTVPPVDHTTAILR</sequence>
<protein>
    <submittedName>
        <fullName evidence="3">Uncharacterized protein</fullName>
    </submittedName>
</protein>
<accession>A0AAV3QHW0</accession>
<keyword evidence="4" id="KW-1185">Reference proteome</keyword>
<proteinExistence type="predicted"/>
<gene>
    <name evidence="3" type="ORF">LIER_19459</name>
</gene>
<evidence type="ECO:0000256" key="1">
    <source>
        <dbReference type="SAM" id="Coils"/>
    </source>
</evidence>
<feature type="coiled-coil region" evidence="1">
    <location>
        <begin position="112"/>
        <end position="139"/>
    </location>
</feature>
<feature type="region of interest" description="Disordered" evidence="2">
    <location>
        <begin position="57"/>
        <end position="84"/>
    </location>
</feature>
<reference evidence="3 4" key="1">
    <citation type="submission" date="2024-01" db="EMBL/GenBank/DDBJ databases">
        <title>The complete chloroplast genome sequence of Lithospermum erythrorhizon: insights into the phylogenetic relationship among Boraginaceae species and the maternal lineages of purple gromwells.</title>
        <authorList>
            <person name="Okada T."/>
            <person name="Watanabe K."/>
        </authorList>
    </citation>
    <scope>NUCLEOTIDE SEQUENCE [LARGE SCALE GENOMIC DNA]</scope>
</reference>
<evidence type="ECO:0000313" key="3">
    <source>
        <dbReference type="EMBL" id="GAA0163645.1"/>
    </source>
</evidence>
<dbReference type="EMBL" id="BAABME010004810">
    <property type="protein sequence ID" value="GAA0163645.1"/>
    <property type="molecule type" value="Genomic_DNA"/>
</dbReference>
<organism evidence="3 4">
    <name type="scientific">Lithospermum erythrorhizon</name>
    <name type="common">Purple gromwell</name>
    <name type="synonym">Lithospermum officinale var. erythrorhizon</name>
    <dbReference type="NCBI Taxonomy" id="34254"/>
    <lineage>
        <taxon>Eukaryota</taxon>
        <taxon>Viridiplantae</taxon>
        <taxon>Streptophyta</taxon>
        <taxon>Embryophyta</taxon>
        <taxon>Tracheophyta</taxon>
        <taxon>Spermatophyta</taxon>
        <taxon>Magnoliopsida</taxon>
        <taxon>eudicotyledons</taxon>
        <taxon>Gunneridae</taxon>
        <taxon>Pentapetalae</taxon>
        <taxon>asterids</taxon>
        <taxon>lamiids</taxon>
        <taxon>Boraginales</taxon>
        <taxon>Boraginaceae</taxon>
        <taxon>Boraginoideae</taxon>
        <taxon>Lithospermeae</taxon>
        <taxon>Lithospermum</taxon>
    </lineage>
</organism>
<keyword evidence="1" id="KW-0175">Coiled coil</keyword>
<evidence type="ECO:0000313" key="4">
    <source>
        <dbReference type="Proteomes" id="UP001454036"/>
    </source>
</evidence>
<dbReference type="AlphaFoldDB" id="A0AAV3QHW0"/>